<sequence length="649" mass="75373">MSKGTSKANVYGGNHNGKSNQFIKLVGDELLDNSEFPDRFQVAAHLKLLHSFEELRKSTVQGIDNEQEREKLWQCYITMAVRRFVIFVSALKFKFMDSPNSEDPKFRKRFSDFMDGLLPPIDVILVWHSFCLNPKSFFDNFQYNNLISFVRYPFPLVRINQSISNEKFIFIPSIEFSDAYTKLVEDFMISTQMEEPTNFNSYQPFDPFTIDLPVFCILCSKKFEDCKLTNDQNSGFADKDFKIISYPCCGFNSEITHTQLRTRKFFNDYSNNSKLLPSIYKYYSSSLNRVDDSMVQADKSIRKIVSVNEGPFKNIQLVEFCDTFYKYFGKFDWLIFRDYFELNCISSTIPVSSSTFHIHEDLVACVIRQERFIKKMVLLDWLHSQFIEVTVINSIDRYLKFMNLVKNSQVCLIPTLDIDLVWHTHQLNHPSYYEYTTQRIGRFIDHNDKIEENRLTYGFDETCKAFENAYGENYSICLCYFCSLNRIKKRGLLNKLKRKPSTKASLVENELYSLTHISTHNSVLVNTDRRNHLRRYIWKKYEDDHTQPLPWDDDMYLKELSFITNPILPAQKDDLCHLRLYKNGVCGTAVDKASACGGLTGSCGDFSKNSEPALGSGAKLGSLCGSNQVITYRQPYYNLNNNIYPGGAG</sequence>
<proteinExistence type="predicted"/>
<organism evidence="1 2">
    <name type="scientific">[Candida] jaroonii</name>
    <dbReference type="NCBI Taxonomy" id="467808"/>
    <lineage>
        <taxon>Eukaryota</taxon>
        <taxon>Fungi</taxon>
        <taxon>Dikarya</taxon>
        <taxon>Ascomycota</taxon>
        <taxon>Saccharomycotina</taxon>
        <taxon>Pichiomycetes</taxon>
        <taxon>Debaryomycetaceae</taxon>
        <taxon>Yamadazyma</taxon>
    </lineage>
</organism>
<reference evidence="1" key="1">
    <citation type="submission" date="2022-06" db="EMBL/GenBank/DDBJ databases">
        <authorList>
            <person name="Legras J.-L."/>
            <person name="Devillers H."/>
            <person name="Grondin C."/>
        </authorList>
    </citation>
    <scope>NUCLEOTIDE SEQUENCE</scope>
    <source>
        <strain evidence="1">CLIB 1444</strain>
    </source>
</reference>
<comment type="caution">
    <text evidence="1">The sequence shown here is derived from an EMBL/GenBank/DDBJ whole genome shotgun (WGS) entry which is preliminary data.</text>
</comment>
<protein>
    <submittedName>
        <fullName evidence="1">Uncharacterized protein</fullName>
    </submittedName>
</protein>
<gene>
    <name evidence="1" type="ORF">CLIB1444_01S15874</name>
</gene>
<dbReference type="EMBL" id="CALSDN010000001">
    <property type="protein sequence ID" value="CAH6718849.1"/>
    <property type="molecule type" value="Genomic_DNA"/>
</dbReference>
<accession>A0ACA9Y1L3</accession>
<name>A0ACA9Y1L3_9ASCO</name>
<dbReference type="Proteomes" id="UP001152531">
    <property type="component" value="Unassembled WGS sequence"/>
</dbReference>
<evidence type="ECO:0000313" key="2">
    <source>
        <dbReference type="Proteomes" id="UP001152531"/>
    </source>
</evidence>
<evidence type="ECO:0000313" key="1">
    <source>
        <dbReference type="EMBL" id="CAH6718849.1"/>
    </source>
</evidence>
<keyword evidence="2" id="KW-1185">Reference proteome</keyword>